<evidence type="ECO:0000256" key="1">
    <source>
        <dbReference type="SAM" id="Coils"/>
    </source>
</evidence>
<keyword evidence="1" id="KW-0175">Coiled coil</keyword>
<dbReference type="Proteomes" id="UP000885672">
    <property type="component" value="Unassembled WGS sequence"/>
</dbReference>
<evidence type="ECO:0000313" key="2">
    <source>
        <dbReference type="EMBL" id="HDR00200.1"/>
    </source>
</evidence>
<protein>
    <recommendedName>
        <fullName evidence="3">Cell division protein ZapB</fullName>
    </recommendedName>
</protein>
<name>A0A7V0T6Q0_UNCW3</name>
<evidence type="ECO:0008006" key="3">
    <source>
        <dbReference type="Google" id="ProtNLM"/>
    </source>
</evidence>
<feature type="coiled-coil region" evidence="1">
    <location>
        <begin position="13"/>
        <end position="54"/>
    </location>
</feature>
<accession>A0A7V0T6Q0</accession>
<dbReference type="AlphaFoldDB" id="A0A7V0T6Q0"/>
<sequence length="66" mass="7604">MKRSAGPGLTEELDRLERMVDDAVSLINRLRAENRELSRRLAEGERAKKTAVRRLDVLLERIEEAT</sequence>
<gene>
    <name evidence="2" type="ORF">ENN51_07960</name>
</gene>
<comment type="caution">
    <text evidence="2">The sequence shown here is derived from an EMBL/GenBank/DDBJ whole genome shotgun (WGS) entry which is preliminary data.</text>
</comment>
<dbReference type="EMBL" id="DSBX01000305">
    <property type="protein sequence ID" value="HDR00200.1"/>
    <property type="molecule type" value="Genomic_DNA"/>
</dbReference>
<reference evidence="2" key="1">
    <citation type="journal article" date="2020" name="mSystems">
        <title>Genome- and Community-Level Interaction Insights into Carbon Utilization and Element Cycling Functions of Hydrothermarchaeota in Hydrothermal Sediment.</title>
        <authorList>
            <person name="Zhou Z."/>
            <person name="Liu Y."/>
            <person name="Xu W."/>
            <person name="Pan J."/>
            <person name="Luo Z.H."/>
            <person name="Li M."/>
        </authorList>
    </citation>
    <scope>NUCLEOTIDE SEQUENCE [LARGE SCALE GENOMIC DNA]</scope>
    <source>
        <strain evidence="2">SpSt-1182</strain>
    </source>
</reference>
<proteinExistence type="predicted"/>
<organism evidence="2">
    <name type="scientific">candidate division WOR-3 bacterium</name>
    <dbReference type="NCBI Taxonomy" id="2052148"/>
    <lineage>
        <taxon>Bacteria</taxon>
        <taxon>Bacteria division WOR-3</taxon>
    </lineage>
</organism>